<gene>
    <name evidence="2" type="ORF">RRF57_006677</name>
</gene>
<accession>A0AAN7Z5R2</accession>
<organism evidence="2 3">
    <name type="scientific">Xylaria bambusicola</name>
    <dbReference type="NCBI Taxonomy" id="326684"/>
    <lineage>
        <taxon>Eukaryota</taxon>
        <taxon>Fungi</taxon>
        <taxon>Dikarya</taxon>
        <taxon>Ascomycota</taxon>
        <taxon>Pezizomycotina</taxon>
        <taxon>Sordariomycetes</taxon>
        <taxon>Xylariomycetidae</taxon>
        <taxon>Xylariales</taxon>
        <taxon>Xylariaceae</taxon>
        <taxon>Xylaria</taxon>
    </lineage>
</organism>
<keyword evidence="3" id="KW-1185">Reference proteome</keyword>
<keyword evidence="1" id="KW-0732">Signal</keyword>
<name>A0AAN7Z5R2_9PEZI</name>
<feature type="signal peptide" evidence="1">
    <location>
        <begin position="1"/>
        <end position="25"/>
    </location>
</feature>
<comment type="caution">
    <text evidence="2">The sequence shown here is derived from an EMBL/GenBank/DDBJ whole genome shotgun (WGS) entry which is preliminary data.</text>
</comment>
<protein>
    <submittedName>
        <fullName evidence="2">Uncharacterized protein</fullName>
    </submittedName>
</protein>
<evidence type="ECO:0000313" key="3">
    <source>
        <dbReference type="Proteomes" id="UP001305414"/>
    </source>
</evidence>
<dbReference type="AlphaFoldDB" id="A0AAN7Z5R2"/>
<sequence>MWPKSVLVLLGAVAVPNLLATTVSAHALPAPNALVAMLHSFSPKNRCHCAVRTMSLPVDMTATNYCLKLPSGFQPQAVDTEGDWQVFLFDKPDCTDKGGWLVPRTAEYPNVCNYDIGTTKALVVLKPNHDNQTRFKLGDRRGKIDQYCGS</sequence>
<feature type="chain" id="PRO_5042963002" evidence="1">
    <location>
        <begin position="26"/>
        <end position="150"/>
    </location>
</feature>
<reference evidence="2 3" key="1">
    <citation type="submission" date="2023-10" db="EMBL/GenBank/DDBJ databases">
        <title>Draft genome sequence of Xylaria bambusicola isolate GMP-LS, the root and basal stem rot pathogen of sugarcane in Indonesia.</title>
        <authorList>
            <person name="Selvaraj P."/>
            <person name="Muralishankar V."/>
            <person name="Muruganantham S."/>
            <person name="Sp S."/>
            <person name="Haryani S."/>
            <person name="Lau K.J.X."/>
            <person name="Naqvi N.I."/>
        </authorList>
    </citation>
    <scope>NUCLEOTIDE SEQUENCE [LARGE SCALE GENOMIC DNA]</scope>
    <source>
        <strain evidence="2">GMP-LS</strain>
    </source>
</reference>
<evidence type="ECO:0000256" key="1">
    <source>
        <dbReference type="SAM" id="SignalP"/>
    </source>
</evidence>
<proteinExistence type="predicted"/>
<dbReference type="EMBL" id="JAWHQM010000018">
    <property type="protein sequence ID" value="KAK5630962.1"/>
    <property type="molecule type" value="Genomic_DNA"/>
</dbReference>
<dbReference type="Proteomes" id="UP001305414">
    <property type="component" value="Unassembled WGS sequence"/>
</dbReference>
<evidence type="ECO:0000313" key="2">
    <source>
        <dbReference type="EMBL" id="KAK5630962.1"/>
    </source>
</evidence>